<evidence type="ECO:0008006" key="3">
    <source>
        <dbReference type="Google" id="ProtNLM"/>
    </source>
</evidence>
<keyword evidence="2" id="KW-1185">Reference proteome</keyword>
<dbReference type="EMBL" id="AOMD01000012">
    <property type="protein sequence ID" value="EMA46671.1"/>
    <property type="molecule type" value="Genomic_DNA"/>
</dbReference>
<evidence type="ECO:0000313" key="1">
    <source>
        <dbReference type="EMBL" id="EMA46671.1"/>
    </source>
</evidence>
<dbReference type="AlphaFoldDB" id="M0MLY4"/>
<dbReference type="STRING" id="1227455.C449_03356"/>
<dbReference type="Proteomes" id="UP000011669">
    <property type="component" value="Unassembled WGS sequence"/>
</dbReference>
<organism evidence="1 2">
    <name type="scientific">Halococcus saccharolyticus DSM 5350</name>
    <dbReference type="NCBI Taxonomy" id="1227455"/>
    <lineage>
        <taxon>Archaea</taxon>
        <taxon>Methanobacteriati</taxon>
        <taxon>Methanobacteriota</taxon>
        <taxon>Stenosarchaea group</taxon>
        <taxon>Halobacteria</taxon>
        <taxon>Halobacteriales</taxon>
        <taxon>Halococcaceae</taxon>
        <taxon>Halococcus</taxon>
    </lineage>
</organism>
<evidence type="ECO:0000313" key="2">
    <source>
        <dbReference type="Proteomes" id="UP000011669"/>
    </source>
</evidence>
<gene>
    <name evidence="1" type="ORF">C449_03356</name>
</gene>
<dbReference type="PROSITE" id="PS00197">
    <property type="entry name" value="2FE2S_FER_1"/>
    <property type="match status" value="1"/>
</dbReference>
<comment type="caution">
    <text evidence="1">The sequence shown here is derived from an EMBL/GenBank/DDBJ whole genome shotgun (WGS) entry which is preliminary data.</text>
</comment>
<dbReference type="GO" id="GO:0051537">
    <property type="term" value="F:2 iron, 2 sulfur cluster binding"/>
    <property type="evidence" value="ECO:0007669"/>
    <property type="project" value="InterPro"/>
</dbReference>
<protein>
    <recommendedName>
        <fullName evidence="3">Zinc-ribbon domain-containing protein</fullName>
    </recommendedName>
</protein>
<reference evidence="1 2" key="1">
    <citation type="journal article" date="2014" name="PLoS Genet.">
        <title>Phylogenetically driven sequencing of extremely halophilic archaea reveals strategies for static and dynamic osmo-response.</title>
        <authorList>
            <person name="Becker E.A."/>
            <person name="Seitzer P.M."/>
            <person name="Tritt A."/>
            <person name="Larsen D."/>
            <person name="Krusor M."/>
            <person name="Yao A.I."/>
            <person name="Wu D."/>
            <person name="Madern D."/>
            <person name="Eisen J.A."/>
            <person name="Darling A.E."/>
            <person name="Facciotti M.T."/>
        </authorList>
    </citation>
    <scope>NUCLEOTIDE SEQUENCE [LARGE SCALE GENOMIC DNA]</scope>
    <source>
        <strain evidence="1 2">DSM 5350</strain>
    </source>
</reference>
<dbReference type="InParanoid" id="M0MLY4"/>
<dbReference type="InterPro" id="IPR006058">
    <property type="entry name" value="2Fe2S_fd_BS"/>
</dbReference>
<accession>M0MLY4</accession>
<sequence length="36" mass="3842">MGERACYRAICSSCDRQVSIADETCPECGADLDTDG</sequence>
<name>M0MLY4_9EURY</name>
<proteinExistence type="predicted"/>